<dbReference type="GO" id="GO:0000049">
    <property type="term" value="F:tRNA binding"/>
    <property type="evidence" value="ECO:0007669"/>
    <property type="project" value="TreeGrafter"/>
</dbReference>
<evidence type="ECO:0000256" key="1">
    <source>
        <dbReference type="SAM" id="Coils"/>
    </source>
</evidence>
<proteinExistence type="predicted"/>
<gene>
    <name evidence="4" type="ORF">Pla163_19660</name>
</gene>
<dbReference type="Pfam" id="PF05670">
    <property type="entry name" value="NFACT-R_1"/>
    <property type="match status" value="1"/>
</dbReference>
<dbReference type="GO" id="GO:0072344">
    <property type="term" value="P:rescue of stalled ribosome"/>
    <property type="evidence" value="ECO:0007669"/>
    <property type="project" value="TreeGrafter"/>
</dbReference>
<dbReference type="Pfam" id="PF05833">
    <property type="entry name" value="NFACT_N"/>
    <property type="match status" value="2"/>
</dbReference>
<evidence type="ECO:0000313" key="5">
    <source>
        <dbReference type="Proteomes" id="UP000319342"/>
    </source>
</evidence>
<evidence type="ECO:0000256" key="2">
    <source>
        <dbReference type="SAM" id="MobiDB-lite"/>
    </source>
</evidence>
<evidence type="ECO:0000313" key="4">
    <source>
        <dbReference type="EMBL" id="QDU84848.1"/>
    </source>
</evidence>
<dbReference type="EMBL" id="CP036290">
    <property type="protein sequence ID" value="QDU84848.1"/>
    <property type="molecule type" value="Genomic_DNA"/>
</dbReference>
<dbReference type="InterPro" id="IPR051608">
    <property type="entry name" value="RQC_Subunit_NEMF"/>
</dbReference>
<sequence>MLVLESDDWPQVRRLRLSTTPDGPRMHLQQGRVQRHKGAVGPFFERVAKELEGATVRSVQQVRSDRLVLVGFDTDSGRRGLLAELVGRHANLLLVDGSERVLDLLVPPKPPKAKGSEPARTPRLALGEVYEPPPGRPPAEPGPPLVESFDAPAEPARDPSFAPLSFLVEAAVGGAALEDERNRAAKHLRDRLTRRLQGAEGALRGLESRERAAEQSERVRQDGELLKAALGQLERGRESIELDDWFGDPGAKRTIVLDPRRSPHQNVERLFDRYHKLVRSAESLVEERARNEERRANVLEILAALEAGGDPAELETRAVAAGLVDALDRERGKRVQKVAPRTCYRRFESAAGTEILVGRSARDNDELTLKVARGNDLWLHTADTPGSHVVLRVERGREPADEDVLDAAHLAVHFSPLKNAARADVHVAFRKQIHKRKGAPAGLVNLSGGRTRSVRMEPERLKRLLGGDAHRGGAGAGRGR</sequence>
<feature type="region of interest" description="Disordered" evidence="2">
    <location>
        <begin position="128"/>
        <end position="155"/>
    </location>
</feature>
<evidence type="ECO:0000259" key="3">
    <source>
        <dbReference type="Pfam" id="PF05670"/>
    </source>
</evidence>
<feature type="coiled-coil region" evidence="1">
    <location>
        <begin position="189"/>
        <end position="216"/>
    </location>
</feature>
<accession>A0A518D044</accession>
<dbReference type="PANTHER" id="PTHR15239:SF6">
    <property type="entry name" value="RIBOSOME QUALITY CONTROL COMPLEX SUBUNIT NEMF"/>
    <property type="match status" value="1"/>
</dbReference>
<reference evidence="4 5" key="1">
    <citation type="submission" date="2019-02" db="EMBL/GenBank/DDBJ databases">
        <title>Deep-cultivation of Planctomycetes and their phenomic and genomic characterization uncovers novel biology.</title>
        <authorList>
            <person name="Wiegand S."/>
            <person name="Jogler M."/>
            <person name="Boedeker C."/>
            <person name="Pinto D."/>
            <person name="Vollmers J."/>
            <person name="Rivas-Marin E."/>
            <person name="Kohn T."/>
            <person name="Peeters S.H."/>
            <person name="Heuer A."/>
            <person name="Rast P."/>
            <person name="Oberbeckmann S."/>
            <person name="Bunk B."/>
            <person name="Jeske O."/>
            <person name="Meyerdierks A."/>
            <person name="Storesund J.E."/>
            <person name="Kallscheuer N."/>
            <person name="Luecker S."/>
            <person name="Lage O.M."/>
            <person name="Pohl T."/>
            <person name="Merkel B.J."/>
            <person name="Hornburger P."/>
            <person name="Mueller R.-W."/>
            <person name="Bruemmer F."/>
            <person name="Labrenz M."/>
            <person name="Spormann A.M."/>
            <person name="Op den Camp H."/>
            <person name="Overmann J."/>
            <person name="Amann R."/>
            <person name="Jetten M.S.M."/>
            <person name="Mascher T."/>
            <person name="Medema M.H."/>
            <person name="Devos D.P."/>
            <person name="Kaster A.-K."/>
            <person name="Ovreas L."/>
            <person name="Rohde M."/>
            <person name="Galperin M.Y."/>
            <person name="Jogler C."/>
        </authorList>
    </citation>
    <scope>NUCLEOTIDE SEQUENCE [LARGE SCALE GENOMIC DNA]</scope>
    <source>
        <strain evidence="4 5">Pla163</strain>
    </source>
</reference>
<dbReference type="InterPro" id="IPR008532">
    <property type="entry name" value="NFACT_RNA-bd"/>
</dbReference>
<feature type="domain" description="NFACT RNA-binding" evidence="3">
    <location>
        <begin position="345"/>
        <end position="440"/>
    </location>
</feature>
<name>A0A518D044_9BACT</name>
<dbReference type="Proteomes" id="UP000319342">
    <property type="component" value="Chromosome"/>
</dbReference>
<dbReference type="AlphaFoldDB" id="A0A518D044"/>
<feature type="compositionally biased region" description="Pro residues" evidence="2">
    <location>
        <begin position="131"/>
        <end position="144"/>
    </location>
</feature>
<dbReference type="Gene3D" id="2.30.310.10">
    <property type="entry name" value="ibrinogen binding protein from staphylococcus aureus domain"/>
    <property type="match status" value="1"/>
</dbReference>
<dbReference type="GO" id="GO:1990112">
    <property type="term" value="C:RQC complex"/>
    <property type="evidence" value="ECO:0007669"/>
    <property type="project" value="TreeGrafter"/>
</dbReference>
<dbReference type="GO" id="GO:0043023">
    <property type="term" value="F:ribosomal large subunit binding"/>
    <property type="evidence" value="ECO:0007669"/>
    <property type="project" value="TreeGrafter"/>
</dbReference>
<protein>
    <recommendedName>
        <fullName evidence="3">NFACT RNA-binding domain-containing protein</fullName>
    </recommendedName>
</protein>
<keyword evidence="5" id="KW-1185">Reference proteome</keyword>
<organism evidence="4 5">
    <name type="scientific">Rohdeia mirabilis</name>
    <dbReference type="NCBI Taxonomy" id="2528008"/>
    <lineage>
        <taxon>Bacteria</taxon>
        <taxon>Pseudomonadati</taxon>
        <taxon>Planctomycetota</taxon>
        <taxon>Planctomycetia</taxon>
        <taxon>Planctomycetia incertae sedis</taxon>
        <taxon>Rohdeia</taxon>
    </lineage>
</organism>
<keyword evidence="1" id="KW-0175">Coiled coil</keyword>
<dbReference type="PANTHER" id="PTHR15239">
    <property type="entry name" value="NUCLEAR EXPORT MEDIATOR FACTOR NEMF"/>
    <property type="match status" value="1"/>
</dbReference>